<protein>
    <submittedName>
        <fullName evidence="2">Uncharacterized protein</fullName>
    </submittedName>
</protein>
<dbReference type="AlphaFoldDB" id="A0A2Z7ANT6"/>
<evidence type="ECO:0000256" key="1">
    <source>
        <dbReference type="SAM" id="MobiDB-lite"/>
    </source>
</evidence>
<feature type="compositionally biased region" description="Polar residues" evidence="1">
    <location>
        <begin position="352"/>
        <end position="362"/>
    </location>
</feature>
<gene>
    <name evidence="2" type="ORF">F511_14923</name>
</gene>
<accession>A0A2Z7ANT6</accession>
<keyword evidence="3" id="KW-1185">Reference proteome</keyword>
<dbReference type="EMBL" id="KV015051">
    <property type="protein sequence ID" value="KZV20909.1"/>
    <property type="molecule type" value="Genomic_DNA"/>
</dbReference>
<reference evidence="2 3" key="1">
    <citation type="journal article" date="2015" name="Proc. Natl. Acad. Sci. U.S.A.">
        <title>The resurrection genome of Boea hygrometrica: A blueprint for survival of dehydration.</title>
        <authorList>
            <person name="Xiao L."/>
            <person name="Yang G."/>
            <person name="Zhang L."/>
            <person name="Yang X."/>
            <person name="Zhao S."/>
            <person name="Ji Z."/>
            <person name="Zhou Q."/>
            <person name="Hu M."/>
            <person name="Wang Y."/>
            <person name="Chen M."/>
            <person name="Xu Y."/>
            <person name="Jin H."/>
            <person name="Xiao X."/>
            <person name="Hu G."/>
            <person name="Bao F."/>
            <person name="Hu Y."/>
            <person name="Wan P."/>
            <person name="Li L."/>
            <person name="Deng X."/>
            <person name="Kuang T."/>
            <person name="Xiang C."/>
            <person name="Zhu J.K."/>
            <person name="Oliver M.J."/>
            <person name="He Y."/>
        </authorList>
    </citation>
    <scope>NUCLEOTIDE SEQUENCE [LARGE SCALE GENOMIC DNA]</scope>
    <source>
        <strain evidence="3">cv. XS01</strain>
    </source>
</reference>
<proteinExistence type="predicted"/>
<evidence type="ECO:0000313" key="2">
    <source>
        <dbReference type="EMBL" id="KZV20909.1"/>
    </source>
</evidence>
<sequence>MSDRVSCCVLVGSSSNADVDFSRWCFSCDGQQRALRDPGATAICEQEPAVGDSAVGVLARISAVARDPLLCCFTQLLVSDQISRDPIVVSVTDSRSMTGRKTPSSACTRRPYEISTDGFSISSWPEQIPVKQGGGGGARRKAKAAAAAFERGEGAALLMLGDTASRGPTTIVAPESKFRTCPTDHDSIGYPRMSASGESSTRCIDSYMHRGLTQSRRLMIPMLLLVLLTFVEQRRLSKWQRCVLMLLLESAGGSALRGFELSLASGRTRSYCLSKYRVDRLELRSGFGNLESSTCVTLNGSGIQLVVGPQPLWLRNHNSGLAQWIMISPIRYTTRNETPSSACTRRTDENSTNRFSSSNWPETNFRRRRASATALGGGGGGYVSEEGAAKARDTASRGPTTIVAPESQFRTCPSDHGNIAP</sequence>
<organism evidence="2 3">
    <name type="scientific">Dorcoceras hygrometricum</name>
    <dbReference type="NCBI Taxonomy" id="472368"/>
    <lineage>
        <taxon>Eukaryota</taxon>
        <taxon>Viridiplantae</taxon>
        <taxon>Streptophyta</taxon>
        <taxon>Embryophyta</taxon>
        <taxon>Tracheophyta</taxon>
        <taxon>Spermatophyta</taxon>
        <taxon>Magnoliopsida</taxon>
        <taxon>eudicotyledons</taxon>
        <taxon>Gunneridae</taxon>
        <taxon>Pentapetalae</taxon>
        <taxon>asterids</taxon>
        <taxon>lamiids</taxon>
        <taxon>Lamiales</taxon>
        <taxon>Gesneriaceae</taxon>
        <taxon>Didymocarpoideae</taxon>
        <taxon>Trichosporeae</taxon>
        <taxon>Loxocarpinae</taxon>
        <taxon>Dorcoceras</taxon>
    </lineage>
</organism>
<feature type="region of interest" description="Disordered" evidence="1">
    <location>
        <begin position="336"/>
        <end position="421"/>
    </location>
</feature>
<name>A0A2Z7ANT6_9LAMI</name>
<dbReference type="Proteomes" id="UP000250235">
    <property type="component" value="Unassembled WGS sequence"/>
</dbReference>
<evidence type="ECO:0000313" key="3">
    <source>
        <dbReference type="Proteomes" id="UP000250235"/>
    </source>
</evidence>